<evidence type="ECO:0008006" key="3">
    <source>
        <dbReference type="Google" id="ProtNLM"/>
    </source>
</evidence>
<gene>
    <name evidence="1" type="ORF">IEZ26_02395</name>
</gene>
<dbReference type="Proteomes" id="UP000618818">
    <property type="component" value="Unassembled WGS sequence"/>
</dbReference>
<dbReference type="EMBL" id="JACXYZ010000001">
    <property type="protein sequence ID" value="MBD3923458.1"/>
    <property type="molecule type" value="Genomic_DNA"/>
</dbReference>
<dbReference type="RefSeq" id="WP_191193327.1">
    <property type="nucleotide sequence ID" value="NZ_JACXYZ010000001.1"/>
</dbReference>
<dbReference type="InterPro" id="IPR006311">
    <property type="entry name" value="TAT_signal"/>
</dbReference>
<keyword evidence="2" id="KW-1185">Reference proteome</keyword>
<dbReference type="PROSITE" id="PS51318">
    <property type="entry name" value="TAT"/>
    <property type="match status" value="1"/>
</dbReference>
<organism evidence="1 2">
    <name type="scientific">Nocardioides cavernae</name>
    <dbReference type="NCBI Taxonomy" id="1921566"/>
    <lineage>
        <taxon>Bacteria</taxon>
        <taxon>Bacillati</taxon>
        <taxon>Actinomycetota</taxon>
        <taxon>Actinomycetes</taxon>
        <taxon>Propionibacteriales</taxon>
        <taxon>Nocardioidaceae</taxon>
        <taxon>Nocardioides</taxon>
    </lineage>
</organism>
<reference evidence="1 2" key="1">
    <citation type="submission" date="2020-09" db="EMBL/GenBank/DDBJ databases">
        <title>novel species in genus Nocardioides.</title>
        <authorList>
            <person name="Zhang G."/>
        </authorList>
    </citation>
    <scope>NUCLEOTIDE SEQUENCE [LARGE SCALE GENOMIC DNA]</scope>
    <source>
        <strain evidence="1 2">KCTC 39551</strain>
    </source>
</reference>
<proteinExistence type="predicted"/>
<comment type="caution">
    <text evidence="1">The sequence shown here is derived from an EMBL/GenBank/DDBJ whole genome shotgun (WGS) entry which is preliminary data.</text>
</comment>
<sequence length="160" mass="16540">MSDQLTSQSRSNESGITRRTALRGAAWSASAVTVVVATPNIAAASVTTPPAMTSSGTYRAGKELHIMTTLTRGSTTTFGTVSVTVDKNSISSANAPAGWSAGVISPNRRTATYTYAGPTNPLPATVSFNPVVILGSNDDKTVKATVQFSIGPSQEFTLVK</sequence>
<accession>A0ABR8N5M8</accession>
<evidence type="ECO:0000313" key="1">
    <source>
        <dbReference type="EMBL" id="MBD3923458.1"/>
    </source>
</evidence>
<name>A0ABR8N5M8_9ACTN</name>
<evidence type="ECO:0000313" key="2">
    <source>
        <dbReference type="Proteomes" id="UP000618818"/>
    </source>
</evidence>
<protein>
    <recommendedName>
        <fullName evidence="3">Twin-arginine translocation signal domain-containing protein</fullName>
    </recommendedName>
</protein>